<accession>A0A2V4VCT2</accession>
<dbReference type="RefSeq" id="WP_110922234.1">
    <property type="nucleotide sequence ID" value="NZ_QJSU01000002.1"/>
</dbReference>
<dbReference type="AlphaFoldDB" id="A0A2V4VCT2"/>
<protein>
    <submittedName>
        <fullName evidence="1">Uncharacterized protein</fullName>
    </submittedName>
</protein>
<dbReference type="EMBL" id="QJSU01000002">
    <property type="protein sequence ID" value="PYE40048.1"/>
    <property type="molecule type" value="Genomic_DNA"/>
</dbReference>
<dbReference type="Proteomes" id="UP000247746">
    <property type="component" value="Unassembled WGS sequence"/>
</dbReference>
<keyword evidence="2" id="KW-1185">Reference proteome</keyword>
<dbReference type="OrthoDB" id="8368982at2"/>
<evidence type="ECO:0000313" key="2">
    <source>
        <dbReference type="Proteomes" id="UP000247746"/>
    </source>
</evidence>
<evidence type="ECO:0000313" key="1">
    <source>
        <dbReference type="EMBL" id="PYE40048.1"/>
    </source>
</evidence>
<gene>
    <name evidence="1" type="ORF">DFP82_1025</name>
</gene>
<name>A0A2V4VCT2_9GAMM</name>
<proteinExistence type="predicted"/>
<reference evidence="1 2" key="1">
    <citation type="submission" date="2018-06" db="EMBL/GenBank/DDBJ databases">
        <title>Genomic Encyclopedia of Type Strains, Phase III (KMG-III): the genomes of soil and plant-associated and newly described type strains.</title>
        <authorList>
            <person name="Whitman W."/>
        </authorList>
    </citation>
    <scope>NUCLEOTIDE SEQUENCE [LARGE SCALE GENOMIC DNA]</scope>
    <source>
        <strain evidence="1 2">CECT 5889</strain>
    </source>
</reference>
<comment type="caution">
    <text evidence="1">The sequence shown here is derived from an EMBL/GenBank/DDBJ whole genome shotgun (WGS) entry which is preliminary data.</text>
</comment>
<sequence length="485" mass="55543">MELEHSIFKRIENKREEFGLLLNAAIKDGLSKISDRVSSKKYISGYYNWPSISFRENGLPNLSSSNFQEIKEYRGCFGSKEGDIIASDINSFTDFLKFIKSNEELESRFIMQEWKKIEGKAFVNFIDVLIYNIITNGIERYIHVYDSFEYNENKVKDIIDEIQNFVFLGTLPVDIVIPILFVNFEFESYVLSEAIEVRRLVDKEHLARCNIISNNVSVHKSVLSSATHALVLKGWEVKNSDYDMDFNTLNDIRAYPTDRIDKFFASIRLVENVSTGYAQIFSLAKSWIGHCKADLPYAVGATTRSYPSNFEDYYWNIDTVPVVTNIKMDEISKIYSLLIDSEKNSIDLSVKRLNQCLVRDSEEDAVLDATIALEALLADDGNQEMTHKLAMRIGALVNLDDCFKKSPEQAFKDVKSIYAYRSAIVHGSKKLDKKRVIKLEGDKETTTHILAVEYLKFVLKVLLENPKYQDSKLIDSELLLGGKNV</sequence>
<organism evidence="1 2">
    <name type="scientific">Psychrobacter fozii</name>
    <dbReference type="NCBI Taxonomy" id="198480"/>
    <lineage>
        <taxon>Bacteria</taxon>
        <taxon>Pseudomonadati</taxon>
        <taxon>Pseudomonadota</taxon>
        <taxon>Gammaproteobacteria</taxon>
        <taxon>Moraxellales</taxon>
        <taxon>Moraxellaceae</taxon>
        <taxon>Psychrobacter</taxon>
    </lineage>
</organism>